<dbReference type="Pfam" id="PF17973">
    <property type="entry name" value="bMG10"/>
    <property type="match status" value="1"/>
</dbReference>
<feature type="chain" id="PRO_5019569682" evidence="2">
    <location>
        <begin position="27"/>
        <end position="1913"/>
    </location>
</feature>
<dbReference type="RefSeq" id="WP_119765408.1">
    <property type="nucleotide sequence ID" value="NZ_QYUM01000004.1"/>
</dbReference>
<protein>
    <submittedName>
        <fullName evidence="5">Alpha-2-macroglobulin</fullName>
    </submittedName>
</protein>
<comment type="similarity">
    <text evidence="1">Belongs to the protease inhibitor I39 (alpha-2-macroglobulin) family. Bacterial alpha-2-macroglobulin subfamily.</text>
</comment>
<dbReference type="InterPro" id="IPR041246">
    <property type="entry name" value="Bact_MG10"/>
</dbReference>
<dbReference type="SMART" id="SM01360">
    <property type="entry name" value="A2M"/>
    <property type="match status" value="1"/>
</dbReference>
<feature type="domain" description="Alpha-2-macroglobulin bait region" evidence="3">
    <location>
        <begin position="1010"/>
        <end position="1186"/>
    </location>
</feature>
<dbReference type="SMART" id="SM01359">
    <property type="entry name" value="A2M_N_2"/>
    <property type="match status" value="1"/>
</dbReference>
<dbReference type="InterPro" id="IPR008930">
    <property type="entry name" value="Terpenoid_cyclase/PrenylTrfase"/>
</dbReference>
<gene>
    <name evidence="5" type="ORF">D3876_19710</name>
</gene>
<dbReference type="InterPro" id="IPR002890">
    <property type="entry name" value="MG2"/>
</dbReference>
<dbReference type="Pfam" id="PF07703">
    <property type="entry name" value="A2M_BRD"/>
    <property type="match status" value="1"/>
</dbReference>
<dbReference type="SUPFAM" id="SSF48239">
    <property type="entry name" value="Terpenoid cyclases/Protein prenyltransferases"/>
    <property type="match status" value="1"/>
</dbReference>
<dbReference type="InterPro" id="IPR021868">
    <property type="entry name" value="Alpha_2_Macroglob_MG3"/>
</dbReference>
<dbReference type="PANTHER" id="PTHR40094">
    <property type="entry name" value="ALPHA-2-MACROGLOBULIN HOMOLOG"/>
    <property type="match status" value="1"/>
</dbReference>
<organism evidence="5 6">
    <name type="scientific">Sphingomonas cavernae</name>
    <dbReference type="NCBI Taxonomy" id="2320861"/>
    <lineage>
        <taxon>Bacteria</taxon>
        <taxon>Pseudomonadati</taxon>
        <taxon>Pseudomonadota</taxon>
        <taxon>Alphaproteobacteria</taxon>
        <taxon>Sphingomonadales</taxon>
        <taxon>Sphingomonadaceae</taxon>
        <taxon>Sphingomonas</taxon>
    </lineage>
</organism>
<dbReference type="PANTHER" id="PTHR40094:SF1">
    <property type="entry name" value="UBIQUITIN DOMAIN-CONTAINING PROTEIN"/>
    <property type="match status" value="1"/>
</dbReference>
<evidence type="ECO:0000259" key="4">
    <source>
        <dbReference type="SMART" id="SM01360"/>
    </source>
</evidence>
<dbReference type="EMBL" id="QYUM01000004">
    <property type="protein sequence ID" value="RJF86056.1"/>
    <property type="molecule type" value="Genomic_DNA"/>
</dbReference>
<dbReference type="OrthoDB" id="9767116at2"/>
<dbReference type="InterPro" id="IPR011625">
    <property type="entry name" value="A2M_N_BRD"/>
</dbReference>
<dbReference type="Pfam" id="PF01835">
    <property type="entry name" value="MG2"/>
    <property type="match status" value="1"/>
</dbReference>
<evidence type="ECO:0000256" key="2">
    <source>
        <dbReference type="SAM" id="SignalP"/>
    </source>
</evidence>
<reference evidence="5 6" key="1">
    <citation type="submission" date="2018-09" db="EMBL/GenBank/DDBJ databases">
        <authorList>
            <person name="Zhu H."/>
        </authorList>
    </citation>
    <scope>NUCLEOTIDE SEQUENCE [LARGE SCALE GENOMIC DNA]</scope>
    <source>
        <strain evidence="5 6">K2R01-6</strain>
    </source>
</reference>
<sequence length="1913" mass="204464">MRNRAWRFAILALALAPVAASGDQTAQVVLATPGTGGGAIERFTIRFSDDMAPLGDPRSEAPAKVTCAVEGAGRWIDPKTWVWDFARALPGGIACDFTLNDGLKTLAGTAISGQRKFNLDTGGPSVRAVLPGQYDGDIEEDQVFLVATNVRPDAASVAANGYCAVDGVGEKIALDVLKPEVVGTVLSGLGKANYRVTSFLNEAGLPEAVPENAAERSKAWATITAVKCRRPLPPGRDMAVVWGQNISGADRVAGRDQRFDFTVRKEFAARFECPRVNPQAGCNPVQKAWVRFSAPVAVETAKAIRIELPDGKKLEPKVDNEGAATVSQVSFEAPLPAATTAKLVLPEGVKDESGRPLTNQQRFPLEVKFDEAPPLVKFAANFGIIETGEGGVLPVTVRNVEPELQGRNLGVTGQRLRVAGSDGEIAKWLRDIDDASENDFRTGKKGGEDVTVNYTGTRPLIAGKGNPLKIGLPGKGKDFEVVGVPLTKPGFYVVEFASPRLGMALLGRDTPRYVTAGALVTNMSVHFKWGRGRSLVWVTALDSGKPVAGADLRVTDSCTGRVLAEGKSGQGGQLGVTDLPEPETYGSCEGSSTSHPLMVSARKGDDFSFTLTDWGKGIRPYDFDLPFGWSESSDIFHTVFDRTLIRQGETVNMKHIVRTPAAEGFRFAGGFIGTLKLSHSGSGTEFELPLTIGGDGIGETRWTAPQGAPMGDYTLSVVNGDKTLWTEQSVKVDEFRLPTMRATISGPKEAAIRPKQLPLDLFVGYLSGGGAGGLPVRLRTAFSEGYSVPKGWEGWSFGGRLIQEGTVPLNGDGEEIEKPLPPAQTLPVTLNGEGTAKTTIDMPLTFDDLTDMTVEMDYEDANGEILTATRTIPLYPSAVRLGIRTDGWLMKEDDLRLKLVAIDTEGRPISAKRIKVDLYSREILTARRRLIGGFYAYDNQARTTKIDASCSASTDDQGLAECVLDPGVSGEVYAVATTQDDDGNVARATTSVWLAGEDDWWFGGDNGDRMDLIPERKEYDAGETARFQVRMPFREATALVTVEREGVLSSFVTELSGKDPVIEVKMPGAYAPDVYVSVMTVRGRVGGFTLWLADLARRWNLPFFSRDVAKPTALVDLAKPSYRMGIAKVSVGWETHRLGVAVKTDKAKYSVRDTANVDVAVTQPGGKPAASAEIAFAAVDEALLQLSPNNSWKLIEAMMGARPLSVLTSTAQTQVVGKRHYGRKAVEAGGGGGGDLSALNREDFRPVLLWKGRVKLDAQGHAKIPVQLSDSLSSFRLVAIATDGTSLFGTGDVSVRTSQDLSIFSGIPPLVRTGDFYGASFTLRNASDRTMTVTATVKLNPAIATGKPLTVTLPPGRAAPVTWNLPAPAGVDKLEWTVEARASDGKAIDRVTVMQDVVPAVPVETWAATLLRVNPAGTQLPVMAPAGALPGLGGIDVRLSDTLAPPMAGVRDYMARYPYGCFEQQLSRAVVLGDQGAWGRLSGEIPAYLDSDGLLRYFPMEQLQGSEALTAYVLSLTAEAGWAIPEGAKARMVAALQAVIDGRLKRETAWSGDARLNRVAALAALARNGAATSQMVGQIGLAPQDMPTNVLADWLVAIDRIAGLPNQTQLRSAAQQALRQRFVYEGSRIDFSDGDSAPWWLMSSEDEMAMKVLVATLGKPGWQDEGPRLMAASAMRQQRGHWDTTTANAWGAIAVQKFAGLYPASAIAGTATVALAGQTLSRSWPQAVDAPPLMLRLPAAKTPIVLKQSGGAGPWALVSVRAAVPLTQALFAGYRIAKSVTPIEQKVKGRLTRGDVLKVTITVDATADRNWVVVNDPVPPGATVVGNLGGQSGMLADAGASGGDGVQPSYVERGKEAWRGYFEWVPRGRFTVSYAVRLNGVGRFSLPPTKVEALYSPDIRAAIPNQPMTVALR</sequence>
<evidence type="ECO:0000259" key="3">
    <source>
        <dbReference type="SMART" id="SM01359"/>
    </source>
</evidence>
<feature type="domain" description="Alpha-2-macroglobulin" evidence="4">
    <location>
        <begin position="1247"/>
        <end position="1337"/>
    </location>
</feature>
<feature type="signal peptide" evidence="2">
    <location>
        <begin position="1"/>
        <end position="26"/>
    </location>
</feature>
<evidence type="ECO:0000313" key="5">
    <source>
        <dbReference type="EMBL" id="RJF86056.1"/>
    </source>
</evidence>
<evidence type="ECO:0000256" key="1">
    <source>
        <dbReference type="ARBA" id="ARBA00010556"/>
    </source>
</evidence>
<keyword evidence="2" id="KW-0732">Signal</keyword>
<name>A0A418W7S6_9SPHN</name>
<dbReference type="Pfam" id="PF11974">
    <property type="entry name" value="bMG3"/>
    <property type="match status" value="1"/>
</dbReference>
<comment type="caution">
    <text evidence="5">The sequence shown here is derived from an EMBL/GenBank/DDBJ whole genome shotgun (WGS) entry which is preliminary data.</text>
</comment>
<dbReference type="InterPro" id="IPR001599">
    <property type="entry name" value="Macroglobln_a2"/>
</dbReference>
<accession>A0A418W7S6</accession>
<dbReference type="Pfam" id="PF00207">
    <property type="entry name" value="A2M"/>
    <property type="match status" value="1"/>
</dbReference>
<dbReference type="InterPro" id="IPR051802">
    <property type="entry name" value="YfhM-like"/>
</dbReference>
<proteinExistence type="inferred from homology"/>
<dbReference type="Proteomes" id="UP000286100">
    <property type="component" value="Unassembled WGS sequence"/>
</dbReference>
<dbReference type="GO" id="GO:0004866">
    <property type="term" value="F:endopeptidase inhibitor activity"/>
    <property type="evidence" value="ECO:0007669"/>
    <property type="project" value="InterPro"/>
</dbReference>
<keyword evidence="6" id="KW-1185">Reference proteome</keyword>
<evidence type="ECO:0000313" key="6">
    <source>
        <dbReference type="Proteomes" id="UP000286100"/>
    </source>
</evidence>